<dbReference type="GO" id="GO:0006351">
    <property type="term" value="P:DNA-templated transcription"/>
    <property type="evidence" value="ECO:0007669"/>
    <property type="project" value="TreeGrafter"/>
</dbReference>
<dbReference type="Proteomes" id="UP000239434">
    <property type="component" value="Unassembled WGS sequence"/>
</dbReference>
<dbReference type="SUPFAM" id="SSF46785">
    <property type="entry name" value="Winged helix' DNA-binding domain"/>
    <property type="match status" value="1"/>
</dbReference>
<keyword evidence="4" id="KW-0804">Transcription</keyword>
<evidence type="ECO:0000313" key="6">
    <source>
        <dbReference type="EMBL" id="PRD42609.1"/>
    </source>
</evidence>
<dbReference type="Gene3D" id="1.10.10.10">
    <property type="entry name" value="Winged helix-like DNA-binding domain superfamily/Winged helix DNA-binding domain"/>
    <property type="match status" value="1"/>
</dbReference>
<keyword evidence="3" id="KW-0238">DNA-binding</keyword>
<dbReference type="InterPro" id="IPR005119">
    <property type="entry name" value="LysR_subst-bd"/>
</dbReference>
<accession>A0A2S9IQ06</accession>
<keyword evidence="7" id="KW-1185">Reference proteome</keyword>
<dbReference type="AlphaFoldDB" id="A0A2S9IQ06"/>
<name>A0A2S9IQ06_9HYPH</name>
<dbReference type="SUPFAM" id="SSF53850">
    <property type="entry name" value="Periplasmic binding protein-like II"/>
    <property type="match status" value="1"/>
</dbReference>
<dbReference type="InterPro" id="IPR036388">
    <property type="entry name" value="WH-like_DNA-bd_sf"/>
</dbReference>
<proteinExistence type="inferred from homology"/>
<dbReference type="Gene3D" id="3.40.190.290">
    <property type="match status" value="1"/>
</dbReference>
<evidence type="ECO:0000313" key="7">
    <source>
        <dbReference type="Proteomes" id="UP000239434"/>
    </source>
</evidence>
<evidence type="ECO:0000256" key="1">
    <source>
        <dbReference type="ARBA" id="ARBA00009437"/>
    </source>
</evidence>
<dbReference type="EMBL" id="PVBR01000011">
    <property type="protein sequence ID" value="PRD42609.1"/>
    <property type="molecule type" value="Genomic_DNA"/>
</dbReference>
<dbReference type="InterPro" id="IPR036390">
    <property type="entry name" value="WH_DNA-bd_sf"/>
</dbReference>
<dbReference type="GO" id="GO:0003700">
    <property type="term" value="F:DNA-binding transcription factor activity"/>
    <property type="evidence" value="ECO:0007669"/>
    <property type="project" value="InterPro"/>
</dbReference>
<evidence type="ECO:0000259" key="5">
    <source>
        <dbReference type="PROSITE" id="PS50931"/>
    </source>
</evidence>
<dbReference type="FunFam" id="1.10.10.10:FF:000001">
    <property type="entry name" value="LysR family transcriptional regulator"/>
    <property type="match status" value="1"/>
</dbReference>
<protein>
    <submittedName>
        <fullName evidence="6">LysR family transcriptional regulator</fullName>
    </submittedName>
</protein>
<dbReference type="PROSITE" id="PS50931">
    <property type="entry name" value="HTH_LYSR"/>
    <property type="match status" value="1"/>
</dbReference>
<dbReference type="Pfam" id="PF03466">
    <property type="entry name" value="LysR_substrate"/>
    <property type="match status" value="1"/>
</dbReference>
<dbReference type="Pfam" id="PF00126">
    <property type="entry name" value="HTH_1"/>
    <property type="match status" value="1"/>
</dbReference>
<feature type="domain" description="HTH lysR-type" evidence="5">
    <location>
        <begin position="1"/>
        <end position="59"/>
    </location>
</feature>
<dbReference type="PANTHER" id="PTHR30537:SF5">
    <property type="entry name" value="HTH-TYPE TRANSCRIPTIONAL ACTIVATOR TTDR-RELATED"/>
    <property type="match status" value="1"/>
</dbReference>
<organism evidence="6 7">
    <name type="scientific">Phyllobacterium phragmitis</name>
    <dbReference type="NCBI Taxonomy" id="2670329"/>
    <lineage>
        <taxon>Bacteria</taxon>
        <taxon>Pseudomonadati</taxon>
        <taxon>Pseudomonadota</taxon>
        <taxon>Alphaproteobacteria</taxon>
        <taxon>Hyphomicrobiales</taxon>
        <taxon>Phyllobacteriaceae</taxon>
        <taxon>Phyllobacterium</taxon>
    </lineage>
</organism>
<comment type="similarity">
    <text evidence="1">Belongs to the LysR transcriptional regulatory family.</text>
</comment>
<dbReference type="InterPro" id="IPR000847">
    <property type="entry name" value="LysR_HTH_N"/>
</dbReference>
<evidence type="ECO:0000256" key="2">
    <source>
        <dbReference type="ARBA" id="ARBA00023015"/>
    </source>
</evidence>
<dbReference type="GO" id="GO:0043565">
    <property type="term" value="F:sequence-specific DNA binding"/>
    <property type="evidence" value="ECO:0007669"/>
    <property type="project" value="TreeGrafter"/>
</dbReference>
<gene>
    <name evidence="6" type="ORF">C5748_16115</name>
</gene>
<dbReference type="InterPro" id="IPR058163">
    <property type="entry name" value="LysR-type_TF_proteobact-type"/>
</dbReference>
<dbReference type="PANTHER" id="PTHR30537">
    <property type="entry name" value="HTH-TYPE TRANSCRIPTIONAL REGULATOR"/>
    <property type="match status" value="1"/>
</dbReference>
<dbReference type="CDD" id="cd08471">
    <property type="entry name" value="PBP2_CrgA_like_2"/>
    <property type="match status" value="1"/>
</dbReference>
<sequence length="301" mass="32477">MDRLQSLRVFVAVAEAESFAAGARAVGLSAPSATRGVSALEAALGARLFTRTTRRVRLTDVGRAYLQDVREILANLQAAGEAATGAAQTPVGQLRITCPQEFGRIYVSPILTEFLDRHPGVSADVLMIDRVVNIVEEGFDIAVRIGPQPSSGLAAIRVGQVRRVVCGAPGYFAGRGCPQDPAELASHRVVSVAPLNTGRQWRFGPGGERMVRVDPRLSVSSVAAAIEIARRGWGICQALSYQIGPDLEAGTLRTMLEDWEPEPLPIHLVHIEGRRAAPKVRAFIDFAAERLRQTDGLNWKS</sequence>
<keyword evidence="2" id="KW-0805">Transcription regulation</keyword>
<evidence type="ECO:0000256" key="4">
    <source>
        <dbReference type="ARBA" id="ARBA00023163"/>
    </source>
</evidence>
<evidence type="ECO:0000256" key="3">
    <source>
        <dbReference type="ARBA" id="ARBA00023125"/>
    </source>
</evidence>
<reference evidence="6 7" key="1">
    <citation type="submission" date="2018-02" db="EMBL/GenBank/DDBJ databases">
        <title>The draft genome of Phyllobacterium sp. 1N-3.</title>
        <authorList>
            <person name="Liu L."/>
            <person name="Li L."/>
            <person name="Zhang X."/>
            <person name="Wang T."/>
            <person name="Liang L."/>
        </authorList>
    </citation>
    <scope>NUCLEOTIDE SEQUENCE [LARGE SCALE GENOMIC DNA]</scope>
    <source>
        <strain evidence="6 7">1N-3</strain>
    </source>
</reference>
<dbReference type="RefSeq" id="WP_105742941.1">
    <property type="nucleotide sequence ID" value="NZ_PVBR01000011.1"/>
</dbReference>
<comment type="caution">
    <text evidence="6">The sequence shown here is derived from an EMBL/GenBank/DDBJ whole genome shotgun (WGS) entry which is preliminary data.</text>
</comment>